<organism evidence="8 9">
    <name type="scientific">Euzebyella saccharophila</name>
    <dbReference type="NCBI Taxonomy" id="679664"/>
    <lineage>
        <taxon>Bacteria</taxon>
        <taxon>Pseudomonadati</taxon>
        <taxon>Bacteroidota</taxon>
        <taxon>Flavobacteriia</taxon>
        <taxon>Flavobacteriales</taxon>
        <taxon>Flavobacteriaceae</taxon>
        <taxon>Euzebyella</taxon>
    </lineage>
</organism>
<evidence type="ECO:0000313" key="9">
    <source>
        <dbReference type="Proteomes" id="UP001595814"/>
    </source>
</evidence>
<dbReference type="Gene3D" id="1.10.260.40">
    <property type="entry name" value="lambda repressor-like DNA-binding domains"/>
    <property type="match status" value="1"/>
</dbReference>
<dbReference type="Proteomes" id="UP001595814">
    <property type="component" value="Unassembled WGS sequence"/>
</dbReference>
<dbReference type="Pfam" id="PF01381">
    <property type="entry name" value="HTH_3"/>
    <property type="match status" value="1"/>
</dbReference>
<dbReference type="SMART" id="SM00530">
    <property type="entry name" value="HTH_XRE"/>
    <property type="match status" value="1"/>
</dbReference>
<evidence type="ECO:0000256" key="1">
    <source>
        <dbReference type="ARBA" id="ARBA00004141"/>
    </source>
</evidence>
<gene>
    <name evidence="8" type="ORF">ACFOUT_16500</name>
</gene>
<evidence type="ECO:0000259" key="7">
    <source>
        <dbReference type="PROSITE" id="PS50943"/>
    </source>
</evidence>
<feature type="domain" description="HTH cro/C1-type" evidence="7">
    <location>
        <begin position="92"/>
        <end position="146"/>
    </location>
</feature>
<protein>
    <submittedName>
        <fullName evidence="8">Helix-turn-helix domain-containing protein</fullName>
    </submittedName>
</protein>
<dbReference type="SUPFAM" id="SSF47413">
    <property type="entry name" value="lambda repressor-like DNA-binding domains"/>
    <property type="match status" value="1"/>
</dbReference>
<comment type="caution">
    <text evidence="8">The sequence shown here is derived from an EMBL/GenBank/DDBJ whole genome shotgun (WGS) entry which is preliminary data.</text>
</comment>
<reference evidence="9" key="1">
    <citation type="journal article" date="2019" name="Int. J. Syst. Evol. Microbiol.">
        <title>The Global Catalogue of Microorganisms (GCM) 10K type strain sequencing project: providing services to taxonomists for standard genome sequencing and annotation.</title>
        <authorList>
            <consortium name="The Broad Institute Genomics Platform"/>
            <consortium name="The Broad Institute Genome Sequencing Center for Infectious Disease"/>
            <person name="Wu L."/>
            <person name="Ma J."/>
        </authorList>
    </citation>
    <scope>NUCLEOTIDE SEQUENCE [LARGE SCALE GENOMIC DNA]</scope>
    <source>
        <strain evidence="9">CECT 7477</strain>
    </source>
</reference>
<keyword evidence="3 6" id="KW-1133">Transmembrane helix</keyword>
<name>A0ABV8JRH1_9FLAO</name>
<dbReference type="EMBL" id="JBHSAW010000021">
    <property type="protein sequence ID" value="MFC4097487.1"/>
    <property type="molecule type" value="Genomic_DNA"/>
</dbReference>
<feature type="transmembrane region" description="Helical" evidence="6">
    <location>
        <begin position="263"/>
        <end position="280"/>
    </location>
</feature>
<dbReference type="RefSeq" id="WP_225621346.1">
    <property type="nucleotide sequence ID" value="NZ_JACYFJ010000011.1"/>
</dbReference>
<keyword evidence="2 6" id="KW-0812">Transmembrane</keyword>
<feature type="transmembrane region" description="Helical" evidence="6">
    <location>
        <begin position="210"/>
        <end position="230"/>
    </location>
</feature>
<dbReference type="InterPro" id="IPR010982">
    <property type="entry name" value="Lambda_DNA-bd_dom_sf"/>
</dbReference>
<evidence type="ECO:0000313" key="8">
    <source>
        <dbReference type="EMBL" id="MFC4097487.1"/>
    </source>
</evidence>
<dbReference type="InterPro" id="IPR001387">
    <property type="entry name" value="Cro/C1-type_HTH"/>
</dbReference>
<dbReference type="InterPro" id="IPR010432">
    <property type="entry name" value="RDD"/>
</dbReference>
<dbReference type="PANTHER" id="PTHR46558">
    <property type="entry name" value="TRACRIPTIONAL REGULATORY PROTEIN-RELATED-RELATED"/>
    <property type="match status" value="1"/>
</dbReference>
<dbReference type="CDD" id="cd00093">
    <property type="entry name" value="HTH_XRE"/>
    <property type="match status" value="1"/>
</dbReference>
<feature type="transmembrane region" description="Helical" evidence="6">
    <location>
        <begin position="174"/>
        <end position="195"/>
    </location>
</feature>
<evidence type="ECO:0000256" key="2">
    <source>
        <dbReference type="ARBA" id="ARBA00022692"/>
    </source>
</evidence>
<keyword evidence="5 6" id="KW-0472">Membrane</keyword>
<evidence type="ECO:0000256" key="4">
    <source>
        <dbReference type="ARBA" id="ARBA00023125"/>
    </source>
</evidence>
<keyword evidence="4" id="KW-0238">DNA-binding</keyword>
<evidence type="ECO:0000256" key="6">
    <source>
        <dbReference type="SAM" id="Phobius"/>
    </source>
</evidence>
<comment type="subcellular location">
    <subcellularLocation>
        <location evidence="1">Membrane</location>
        <topology evidence="1">Multi-pass membrane protein</topology>
    </subcellularLocation>
</comment>
<dbReference type="PANTHER" id="PTHR46558:SF4">
    <property type="entry name" value="DNA-BIDING PHAGE PROTEIN"/>
    <property type="match status" value="1"/>
</dbReference>
<dbReference type="Pfam" id="PF06271">
    <property type="entry name" value="RDD"/>
    <property type="match status" value="1"/>
</dbReference>
<dbReference type="PROSITE" id="PS50943">
    <property type="entry name" value="HTH_CROC1"/>
    <property type="match status" value="1"/>
</dbReference>
<keyword evidence="9" id="KW-1185">Reference proteome</keyword>
<accession>A0ABV8JRH1</accession>
<evidence type="ECO:0000256" key="5">
    <source>
        <dbReference type="ARBA" id="ARBA00023136"/>
    </source>
</evidence>
<proteinExistence type="predicted"/>
<evidence type="ECO:0000256" key="3">
    <source>
        <dbReference type="ARBA" id="ARBA00022989"/>
    </source>
</evidence>
<sequence length="300" mass="34570">MTQKKKKQNRKISLCTWRKSSADLLHYVYSTTTIKTITEFNFNEVRQSEHLIKCRKNVANKPPSNRYQEYRFLNNFGTIQTKFRMNIIGKKISETRKSKGLTQEELAELSKVNLRTIQRIENNESEPRGKTLILICEVLDIDVEDLINSKKQFEANTNSNLVHGFTLASKGKRFIANLLETMVYTITIIIPYIIYKTPSLKDYLNGDNPIGFGFAAIFGLIVGAIFYPMFTGNLGHRIIGLKVISSETGDDYKKATEGAIRELLKGVFSFFIIPIIWILWDDKNQNLYDKLTKTYVVEKK</sequence>